<protein>
    <recommendedName>
        <fullName evidence="6">SEP-domain-containing protein</fullName>
    </recommendedName>
</protein>
<feature type="region of interest" description="Disordered" evidence="1">
    <location>
        <begin position="131"/>
        <end position="173"/>
    </location>
</feature>
<feature type="compositionally biased region" description="Gly residues" evidence="1">
    <location>
        <begin position="11"/>
        <end position="21"/>
    </location>
</feature>
<evidence type="ECO:0000313" key="4">
    <source>
        <dbReference type="EMBL" id="KAF9466781.1"/>
    </source>
</evidence>
<feature type="domain" description="UBX" evidence="2">
    <location>
        <begin position="306"/>
        <end position="383"/>
    </location>
</feature>
<dbReference type="PROSITE" id="PS50033">
    <property type="entry name" value="UBX"/>
    <property type="match status" value="1"/>
</dbReference>
<sequence length="385" mass="40174">MSDDNNVNSESGGGRSLGGGSNEPLPSSWARPAAAPRVGRIGDWSGGSRGGSGGSSGRFGTIGGLGSSVPPSRSPRGGPASSNSSDDENNEGESWFAGGEKSGLSIQNPEAAPNVPGGNLVRDLLRRAAERGPPPEAATSQSNAFLGGGHTLGSDDVPSAFIPDPNAPTDPEEQPTAIRTITFWRDGFTIEDGELLRYDDPSNDELLSQINAGQAPLSVLNVSPGQPVELRVSKRTNEEYVAPAGIKAFFGSGNRLGAPVPNVTAEAQANSYADAMPGSFPTSVGSSSTPTAPPRESIATRFEVDQTLPTTSVQIRLADGTKMVCRMNLSHTVLDLRNFINASRPENLTRTYTIGTTFPNRTLEDNSATIEAAGLQNSVVVQRWT</sequence>
<dbReference type="Gene3D" id="3.10.20.90">
    <property type="entry name" value="Phosphatidylinositol 3-kinase Catalytic Subunit, Chain A, domain 1"/>
    <property type="match status" value="1"/>
</dbReference>
<evidence type="ECO:0000313" key="5">
    <source>
        <dbReference type="Proteomes" id="UP000807353"/>
    </source>
</evidence>
<dbReference type="SUPFAM" id="SSF102848">
    <property type="entry name" value="NSFL1 (p97 ATPase) cofactor p47, SEP domain"/>
    <property type="match status" value="1"/>
</dbReference>
<accession>A0A9P5YE10</accession>
<feature type="compositionally biased region" description="Low complexity" evidence="1">
    <location>
        <begin position="30"/>
        <end position="43"/>
    </location>
</feature>
<dbReference type="PANTHER" id="PTHR23333">
    <property type="entry name" value="UBX DOMAIN CONTAINING PROTEIN"/>
    <property type="match status" value="1"/>
</dbReference>
<dbReference type="OrthoDB" id="25887at2759"/>
<evidence type="ECO:0000259" key="3">
    <source>
        <dbReference type="PROSITE" id="PS51399"/>
    </source>
</evidence>
<dbReference type="Proteomes" id="UP000807353">
    <property type="component" value="Unassembled WGS sequence"/>
</dbReference>
<dbReference type="GO" id="GO:0061025">
    <property type="term" value="P:membrane fusion"/>
    <property type="evidence" value="ECO:0007669"/>
    <property type="project" value="TreeGrafter"/>
</dbReference>
<dbReference type="PANTHER" id="PTHR23333:SF20">
    <property type="entry name" value="NSFL1 COFACTOR P47"/>
    <property type="match status" value="1"/>
</dbReference>
<dbReference type="GO" id="GO:0000045">
    <property type="term" value="P:autophagosome assembly"/>
    <property type="evidence" value="ECO:0007669"/>
    <property type="project" value="TreeGrafter"/>
</dbReference>
<dbReference type="GO" id="GO:0007030">
    <property type="term" value="P:Golgi organization"/>
    <property type="evidence" value="ECO:0007669"/>
    <property type="project" value="TreeGrafter"/>
</dbReference>
<dbReference type="GO" id="GO:0005634">
    <property type="term" value="C:nucleus"/>
    <property type="evidence" value="ECO:0007669"/>
    <property type="project" value="TreeGrafter"/>
</dbReference>
<dbReference type="GO" id="GO:0043130">
    <property type="term" value="F:ubiquitin binding"/>
    <property type="evidence" value="ECO:0007669"/>
    <property type="project" value="TreeGrafter"/>
</dbReference>
<dbReference type="Pfam" id="PF00789">
    <property type="entry name" value="UBX"/>
    <property type="match status" value="1"/>
</dbReference>
<feature type="domain" description="SEP" evidence="3">
    <location>
        <begin position="176"/>
        <end position="241"/>
    </location>
</feature>
<gene>
    <name evidence="4" type="ORF">BDZ94DRAFT_1306004</name>
</gene>
<dbReference type="AlphaFoldDB" id="A0A9P5YE10"/>
<comment type="caution">
    <text evidence="4">The sequence shown here is derived from an EMBL/GenBank/DDBJ whole genome shotgun (WGS) entry which is preliminary data.</text>
</comment>
<dbReference type="CDD" id="cd01770">
    <property type="entry name" value="UBX_UBXN2"/>
    <property type="match status" value="1"/>
</dbReference>
<dbReference type="Gene3D" id="3.30.420.210">
    <property type="entry name" value="SEP domain"/>
    <property type="match status" value="1"/>
</dbReference>
<feature type="region of interest" description="Disordered" evidence="1">
    <location>
        <begin position="1"/>
        <end position="118"/>
    </location>
</feature>
<reference evidence="4" key="1">
    <citation type="submission" date="2020-11" db="EMBL/GenBank/DDBJ databases">
        <authorList>
            <consortium name="DOE Joint Genome Institute"/>
            <person name="Ahrendt S."/>
            <person name="Riley R."/>
            <person name="Andreopoulos W."/>
            <person name="Labutti K."/>
            <person name="Pangilinan J."/>
            <person name="Ruiz-Duenas F.J."/>
            <person name="Barrasa J.M."/>
            <person name="Sanchez-Garcia M."/>
            <person name="Camarero S."/>
            <person name="Miyauchi S."/>
            <person name="Serrano A."/>
            <person name="Linde D."/>
            <person name="Babiker R."/>
            <person name="Drula E."/>
            <person name="Ayuso-Fernandez I."/>
            <person name="Pacheco R."/>
            <person name="Padilla G."/>
            <person name="Ferreira P."/>
            <person name="Barriuso J."/>
            <person name="Kellner H."/>
            <person name="Castanera R."/>
            <person name="Alfaro M."/>
            <person name="Ramirez L."/>
            <person name="Pisabarro A.G."/>
            <person name="Kuo A."/>
            <person name="Tritt A."/>
            <person name="Lipzen A."/>
            <person name="He G."/>
            <person name="Yan M."/>
            <person name="Ng V."/>
            <person name="Cullen D."/>
            <person name="Martin F."/>
            <person name="Rosso M.-N."/>
            <person name="Henrissat B."/>
            <person name="Hibbett D."/>
            <person name="Martinez A.T."/>
            <person name="Grigoriev I.V."/>
        </authorList>
    </citation>
    <scope>NUCLEOTIDE SEQUENCE</scope>
    <source>
        <strain evidence="4">CBS 247.69</strain>
    </source>
</reference>
<dbReference type="InterPro" id="IPR001012">
    <property type="entry name" value="UBX_dom"/>
</dbReference>
<proteinExistence type="predicted"/>
<dbReference type="EMBL" id="MU150240">
    <property type="protein sequence ID" value="KAF9466781.1"/>
    <property type="molecule type" value="Genomic_DNA"/>
</dbReference>
<dbReference type="FunFam" id="3.30.420.210:FF:000002">
    <property type="entry name" value="UBX domain-containing protein 1"/>
    <property type="match status" value="1"/>
</dbReference>
<evidence type="ECO:0000259" key="2">
    <source>
        <dbReference type="PROSITE" id="PS50033"/>
    </source>
</evidence>
<evidence type="ECO:0000256" key="1">
    <source>
        <dbReference type="SAM" id="MobiDB-lite"/>
    </source>
</evidence>
<feature type="compositionally biased region" description="Low complexity" evidence="1">
    <location>
        <begin position="67"/>
        <end position="84"/>
    </location>
</feature>
<organism evidence="4 5">
    <name type="scientific">Collybia nuda</name>
    <dbReference type="NCBI Taxonomy" id="64659"/>
    <lineage>
        <taxon>Eukaryota</taxon>
        <taxon>Fungi</taxon>
        <taxon>Dikarya</taxon>
        <taxon>Basidiomycota</taxon>
        <taxon>Agaricomycotina</taxon>
        <taxon>Agaricomycetes</taxon>
        <taxon>Agaricomycetidae</taxon>
        <taxon>Agaricales</taxon>
        <taxon>Tricholomatineae</taxon>
        <taxon>Clitocybaceae</taxon>
        <taxon>Collybia</taxon>
    </lineage>
</organism>
<dbReference type="SUPFAM" id="SSF54236">
    <property type="entry name" value="Ubiquitin-like"/>
    <property type="match status" value="1"/>
</dbReference>
<dbReference type="GO" id="GO:0005829">
    <property type="term" value="C:cytosol"/>
    <property type="evidence" value="ECO:0007669"/>
    <property type="project" value="TreeGrafter"/>
</dbReference>
<dbReference type="SMART" id="SM00553">
    <property type="entry name" value="SEP"/>
    <property type="match status" value="1"/>
</dbReference>
<dbReference type="InterPro" id="IPR029071">
    <property type="entry name" value="Ubiquitin-like_domsf"/>
</dbReference>
<dbReference type="InterPro" id="IPR036241">
    <property type="entry name" value="NSFL1C_SEP_dom_sf"/>
</dbReference>
<name>A0A9P5YE10_9AGAR</name>
<dbReference type="GO" id="GO:0043161">
    <property type="term" value="P:proteasome-mediated ubiquitin-dependent protein catabolic process"/>
    <property type="evidence" value="ECO:0007669"/>
    <property type="project" value="TreeGrafter"/>
</dbReference>
<dbReference type="PROSITE" id="PS51399">
    <property type="entry name" value="SEP"/>
    <property type="match status" value="1"/>
</dbReference>
<keyword evidence="5" id="KW-1185">Reference proteome</keyword>
<dbReference type="InterPro" id="IPR012989">
    <property type="entry name" value="SEP_domain"/>
</dbReference>
<evidence type="ECO:0008006" key="6">
    <source>
        <dbReference type="Google" id="ProtNLM"/>
    </source>
</evidence>
<dbReference type="Pfam" id="PF08059">
    <property type="entry name" value="SEP"/>
    <property type="match status" value="1"/>
</dbReference>
<dbReference type="SMART" id="SM00166">
    <property type="entry name" value="UBX"/>
    <property type="match status" value="1"/>
</dbReference>
<dbReference type="GO" id="GO:0031468">
    <property type="term" value="P:nuclear membrane reassembly"/>
    <property type="evidence" value="ECO:0007669"/>
    <property type="project" value="TreeGrafter"/>
</dbReference>
<feature type="compositionally biased region" description="Gly residues" evidence="1">
    <location>
        <begin position="44"/>
        <end position="66"/>
    </location>
</feature>